<evidence type="ECO:0000256" key="1">
    <source>
        <dbReference type="SAM" id="Phobius"/>
    </source>
</evidence>
<accession>A0ABN4YQW4</accession>
<protein>
    <submittedName>
        <fullName evidence="2">Uncharacterized protein</fullName>
    </submittedName>
</protein>
<feature type="transmembrane region" description="Helical" evidence="1">
    <location>
        <begin position="6"/>
        <end position="24"/>
    </location>
</feature>
<dbReference type="Proteomes" id="UP000192486">
    <property type="component" value="Chromosome"/>
</dbReference>
<dbReference type="EMBL" id="CP015108">
    <property type="protein sequence ID" value="ARF14200.1"/>
    <property type="molecule type" value="Genomic_DNA"/>
</dbReference>
<name>A0ABN4YQW4_SPOUR</name>
<keyword evidence="1" id="KW-1133">Transmembrane helix</keyword>
<evidence type="ECO:0000313" key="2">
    <source>
        <dbReference type="EMBL" id="ARF14200.1"/>
    </source>
</evidence>
<keyword evidence="1" id="KW-0472">Membrane</keyword>
<keyword evidence="3" id="KW-1185">Reference proteome</keyword>
<organism evidence="2 3">
    <name type="scientific">Sporosarcina ureae</name>
    <dbReference type="NCBI Taxonomy" id="1571"/>
    <lineage>
        <taxon>Bacteria</taxon>
        <taxon>Bacillati</taxon>
        <taxon>Bacillota</taxon>
        <taxon>Bacilli</taxon>
        <taxon>Bacillales</taxon>
        <taxon>Caryophanaceae</taxon>
        <taxon>Sporosarcina</taxon>
    </lineage>
</organism>
<evidence type="ECO:0000313" key="3">
    <source>
        <dbReference type="Proteomes" id="UP000192486"/>
    </source>
</evidence>
<proteinExistence type="predicted"/>
<sequence>MTARNRFHLIMICFTVLIAGTLLIKQTASSEQQKIETIGIDYAQMNQSVEKVLKDMPEIAEELKSIQSGIHNNQLDQSFSTNKTEFRLRVNNNLTEQEHSSPFLRGIAEKQTDHYEDALDIAEEAYGITVTEDEIDAYIKENVSTIWDAEKRRYAKSLQLTLNELDYQFDRDIYVMNVLWERVLPIVMQEFPRQRGESGQAYGKRLKEEFFSSTEDSA</sequence>
<reference evidence="2 3" key="1">
    <citation type="submission" date="2016-04" db="EMBL/GenBank/DDBJ databases">
        <title>Comparative Genomics and Epigenetics of Sporosarcina ureae.</title>
        <authorList>
            <person name="Oliver A.S."/>
            <person name="Cooper K.K."/>
        </authorList>
    </citation>
    <scope>NUCLEOTIDE SEQUENCE [LARGE SCALE GENOMIC DNA]</scope>
    <source>
        <strain evidence="2 3">S204</strain>
    </source>
</reference>
<keyword evidence="1" id="KW-0812">Transmembrane</keyword>
<dbReference type="RefSeq" id="WP_029054038.1">
    <property type="nucleotide sequence ID" value="NZ_DAMDTH010000014.1"/>
</dbReference>
<gene>
    <name evidence="2" type="ORF">SporoS204_08605</name>
</gene>